<evidence type="ECO:0000256" key="2">
    <source>
        <dbReference type="ARBA" id="ARBA00023180"/>
    </source>
</evidence>
<dbReference type="InterPro" id="IPR031424">
    <property type="entry name" value="QVR-like"/>
</dbReference>
<gene>
    <name evidence="5" type="ORF">MGAL_10B053392</name>
</gene>
<evidence type="ECO:0000256" key="4">
    <source>
        <dbReference type="SAM" id="SignalP"/>
    </source>
</evidence>
<keyword evidence="3" id="KW-0472">Membrane</keyword>
<dbReference type="Pfam" id="PF17064">
    <property type="entry name" value="QVR"/>
    <property type="match status" value="1"/>
</dbReference>
<evidence type="ECO:0008006" key="7">
    <source>
        <dbReference type="Google" id="ProtNLM"/>
    </source>
</evidence>
<keyword evidence="3" id="KW-0812">Transmembrane</keyword>
<name>A0A8B6HLC4_MYTGA</name>
<keyword evidence="1 4" id="KW-0732">Signal</keyword>
<organism evidence="5 6">
    <name type="scientific">Mytilus galloprovincialis</name>
    <name type="common">Mediterranean mussel</name>
    <dbReference type="NCBI Taxonomy" id="29158"/>
    <lineage>
        <taxon>Eukaryota</taxon>
        <taxon>Metazoa</taxon>
        <taxon>Spiralia</taxon>
        <taxon>Lophotrochozoa</taxon>
        <taxon>Mollusca</taxon>
        <taxon>Bivalvia</taxon>
        <taxon>Autobranchia</taxon>
        <taxon>Pteriomorphia</taxon>
        <taxon>Mytilida</taxon>
        <taxon>Mytiloidea</taxon>
        <taxon>Mytilidae</taxon>
        <taxon>Mytilinae</taxon>
        <taxon>Mytilus</taxon>
    </lineage>
</organism>
<accession>A0A8B6HLC4</accession>
<feature type="chain" id="PRO_5032501053" description="Protein sleepless" evidence="4">
    <location>
        <begin position="24"/>
        <end position="137"/>
    </location>
</feature>
<protein>
    <recommendedName>
        <fullName evidence="7">Protein sleepless</fullName>
    </recommendedName>
</protein>
<dbReference type="PANTHER" id="PTHR33562">
    <property type="entry name" value="ATILLA, ISOFORM B-RELATED-RELATED"/>
    <property type="match status" value="1"/>
</dbReference>
<evidence type="ECO:0000313" key="5">
    <source>
        <dbReference type="EMBL" id="VDI80562.1"/>
    </source>
</evidence>
<keyword evidence="6" id="KW-1185">Reference proteome</keyword>
<feature type="signal peptide" evidence="4">
    <location>
        <begin position="1"/>
        <end position="23"/>
    </location>
</feature>
<proteinExistence type="predicted"/>
<evidence type="ECO:0000256" key="3">
    <source>
        <dbReference type="SAM" id="Phobius"/>
    </source>
</evidence>
<evidence type="ECO:0000313" key="6">
    <source>
        <dbReference type="Proteomes" id="UP000596742"/>
    </source>
</evidence>
<dbReference type="GO" id="GO:0032222">
    <property type="term" value="P:regulation of synaptic transmission, cholinergic"/>
    <property type="evidence" value="ECO:0007669"/>
    <property type="project" value="InterPro"/>
</dbReference>
<reference evidence="5" key="1">
    <citation type="submission" date="2018-11" db="EMBL/GenBank/DDBJ databases">
        <authorList>
            <person name="Alioto T."/>
            <person name="Alioto T."/>
        </authorList>
    </citation>
    <scope>NUCLEOTIDE SEQUENCE</scope>
</reference>
<dbReference type="AlphaFoldDB" id="A0A8B6HLC4"/>
<comment type="caution">
    <text evidence="5">The sequence shown here is derived from an EMBL/GenBank/DDBJ whole genome shotgun (WGS) entry which is preliminary data.</text>
</comment>
<sequence>MILDLSLHFALIGFMSLAVSVAGLKCFNCENHVNPACGVYFKAYQFKADHCPGPDAKCALQRQPDKDGWIGIVRICYHPGSLQGINETNGCKNWTNDVSGYTAHYCFCDTDYCNSSLINSGVVKVIMFLMLMIWIVG</sequence>
<evidence type="ECO:0000256" key="1">
    <source>
        <dbReference type="ARBA" id="ARBA00022729"/>
    </source>
</evidence>
<dbReference type="Proteomes" id="UP000596742">
    <property type="component" value="Unassembled WGS sequence"/>
</dbReference>
<dbReference type="OrthoDB" id="6083863at2759"/>
<keyword evidence="3" id="KW-1133">Transmembrane helix</keyword>
<dbReference type="EMBL" id="UYJE01010187">
    <property type="protein sequence ID" value="VDI80562.1"/>
    <property type="molecule type" value="Genomic_DNA"/>
</dbReference>
<dbReference type="GO" id="GO:0030431">
    <property type="term" value="P:sleep"/>
    <property type="evidence" value="ECO:0007669"/>
    <property type="project" value="InterPro"/>
</dbReference>
<dbReference type="InterPro" id="IPR050975">
    <property type="entry name" value="Sleep_regulator"/>
</dbReference>
<keyword evidence="2" id="KW-0325">Glycoprotein</keyword>
<feature type="transmembrane region" description="Helical" evidence="3">
    <location>
        <begin position="117"/>
        <end position="136"/>
    </location>
</feature>